<dbReference type="eggNOG" id="COG0134">
    <property type="taxonomic scope" value="Bacteria"/>
</dbReference>
<evidence type="ECO:0000256" key="6">
    <source>
        <dbReference type="ARBA" id="ARBA00023141"/>
    </source>
</evidence>
<dbReference type="PROSITE" id="PS00614">
    <property type="entry name" value="IGPS"/>
    <property type="match status" value="1"/>
</dbReference>
<dbReference type="NCBIfam" id="NF001377">
    <property type="entry name" value="PRK00278.2-4"/>
    <property type="match status" value="1"/>
</dbReference>
<dbReference type="Gene3D" id="3.20.20.70">
    <property type="entry name" value="Aldolase class I"/>
    <property type="match status" value="1"/>
</dbReference>
<evidence type="ECO:0000259" key="9">
    <source>
        <dbReference type="Pfam" id="PF00218"/>
    </source>
</evidence>
<dbReference type="Pfam" id="PF00218">
    <property type="entry name" value="IGPS"/>
    <property type="match status" value="1"/>
</dbReference>
<dbReference type="InterPro" id="IPR013798">
    <property type="entry name" value="Indole-3-glycerol_P_synth_dom"/>
</dbReference>
<dbReference type="InParanoid" id="C1F7P0"/>
<dbReference type="GO" id="GO:0000162">
    <property type="term" value="P:L-tryptophan biosynthetic process"/>
    <property type="evidence" value="ECO:0007669"/>
    <property type="project" value="UniProtKB-UniRule"/>
</dbReference>
<dbReference type="AlphaFoldDB" id="C1F7P0"/>
<dbReference type="InterPro" id="IPR001468">
    <property type="entry name" value="Indole-3-GlycerolPSynthase_CS"/>
</dbReference>
<dbReference type="CDD" id="cd00331">
    <property type="entry name" value="IGPS"/>
    <property type="match status" value="1"/>
</dbReference>
<evidence type="ECO:0000256" key="7">
    <source>
        <dbReference type="ARBA" id="ARBA00023239"/>
    </source>
</evidence>
<reference evidence="10 11" key="1">
    <citation type="journal article" date="2009" name="Appl. Environ. Microbiol.">
        <title>Three genomes from the phylum Acidobacteria provide insight into the lifestyles of these microorganisms in soils.</title>
        <authorList>
            <person name="Ward N.L."/>
            <person name="Challacombe J.F."/>
            <person name="Janssen P.H."/>
            <person name="Henrissat B."/>
            <person name="Coutinho P.M."/>
            <person name="Wu M."/>
            <person name="Xie G."/>
            <person name="Haft D.H."/>
            <person name="Sait M."/>
            <person name="Badger J."/>
            <person name="Barabote R.D."/>
            <person name="Bradley B."/>
            <person name="Brettin T.S."/>
            <person name="Brinkac L.M."/>
            <person name="Bruce D."/>
            <person name="Creasy T."/>
            <person name="Daugherty S.C."/>
            <person name="Davidsen T.M."/>
            <person name="DeBoy R.T."/>
            <person name="Detter J.C."/>
            <person name="Dodson R.J."/>
            <person name="Durkin A.S."/>
            <person name="Ganapathy A."/>
            <person name="Gwinn-Giglio M."/>
            <person name="Han C.S."/>
            <person name="Khouri H."/>
            <person name="Kiss H."/>
            <person name="Kothari S.P."/>
            <person name="Madupu R."/>
            <person name="Nelson K.E."/>
            <person name="Nelson W.C."/>
            <person name="Paulsen I."/>
            <person name="Penn K."/>
            <person name="Ren Q."/>
            <person name="Rosovitz M.J."/>
            <person name="Selengut J.D."/>
            <person name="Shrivastava S."/>
            <person name="Sullivan S.A."/>
            <person name="Tapia R."/>
            <person name="Thompson L.S."/>
            <person name="Watkins K.L."/>
            <person name="Yang Q."/>
            <person name="Yu C."/>
            <person name="Zafar N."/>
            <person name="Zhou L."/>
            <person name="Kuske C.R."/>
        </authorList>
    </citation>
    <scope>NUCLEOTIDE SEQUENCE [LARGE SCALE GENOMIC DNA]</scope>
    <source>
        <strain evidence="11">ATCC 51196 / DSM 11244 / BCRC 80197 / JCM 7670 / NBRC 15755 / NCIMB 13165 / 161</strain>
    </source>
</reference>
<dbReference type="STRING" id="240015.ACP_1772"/>
<dbReference type="PANTHER" id="PTHR22854">
    <property type="entry name" value="TRYPTOPHAN BIOSYNTHESIS PROTEIN"/>
    <property type="match status" value="1"/>
</dbReference>
<dbReference type="PANTHER" id="PTHR22854:SF2">
    <property type="entry name" value="INDOLE-3-GLYCEROL-PHOSPHATE SYNTHASE"/>
    <property type="match status" value="1"/>
</dbReference>
<keyword evidence="3 8" id="KW-0028">Amino-acid biosynthesis</keyword>
<evidence type="ECO:0000313" key="11">
    <source>
        <dbReference type="Proteomes" id="UP000002207"/>
    </source>
</evidence>
<dbReference type="EC" id="4.1.1.48" evidence="8"/>
<dbReference type="GO" id="GO:0004425">
    <property type="term" value="F:indole-3-glycerol-phosphate synthase activity"/>
    <property type="evidence" value="ECO:0007669"/>
    <property type="project" value="UniProtKB-UniRule"/>
</dbReference>
<dbReference type="InterPro" id="IPR011060">
    <property type="entry name" value="RibuloseP-bd_barrel"/>
</dbReference>
<dbReference type="FunFam" id="3.20.20.70:FF:000024">
    <property type="entry name" value="Indole-3-glycerol phosphate synthase"/>
    <property type="match status" value="1"/>
</dbReference>
<evidence type="ECO:0000256" key="3">
    <source>
        <dbReference type="ARBA" id="ARBA00022605"/>
    </source>
</evidence>
<protein>
    <recommendedName>
        <fullName evidence="8">Indole-3-glycerol phosphate synthase</fullName>
        <shortName evidence="8">IGPS</shortName>
        <ecNumber evidence="8">4.1.1.48</ecNumber>
    </recommendedName>
</protein>
<comment type="similarity">
    <text evidence="8">Belongs to the TrpC family.</text>
</comment>
<dbReference type="HOGENOM" id="CLU_034247_2_0_0"/>
<sequence>MRSAAGPRPLAILRRHRTSRSRIPLHLQRILERTRAELAVRRRETPLAALEARASQHMPRGFADALRRRAQQGPAIIAELKKASPSKGLIREGFAPEWLARTLEANGAAVLSVLTDEPFFQGSLRNLELASAATQLPCLRKDFIVDEYQIVEARAHRADAILLIVAALTDEELARFTKAAHELDLDVLCEVHTAGELARARDLGCDAYGVNNRDLVSFHVSLDVSLQLAAELPQGAVHVAESGIHTAEDLQKLRAAGFHAFLIGESLMRQPDPGAALAALLQPQLQEDRA</sequence>
<keyword evidence="7 8" id="KW-0456">Lyase</keyword>
<evidence type="ECO:0000256" key="5">
    <source>
        <dbReference type="ARBA" id="ARBA00022822"/>
    </source>
</evidence>
<feature type="domain" description="Indole-3-glycerol phosphate synthase" evidence="9">
    <location>
        <begin position="27"/>
        <end position="279"/>
    </location>
</feature>
<evidence type="ECO:0000256" key="2">
    <source>
        <dbReference type="ARBA" id="ARBA00004696"/>
    </source>
</evidence>
<name>C1F7P0_ACIC5</name>
<gene>
    <name evidence="8 10" type="primary">trpC</name>
    <name evidence="10" type="ordered locus">ACP_1772</name>
</gene>
<dbReference type="SUPFAM" id="SSF51366">
    <property type="entry name" value="Ribulose-phoshate binding barrel"/>
    <property type="match status" value="1"/>
</dbReference>
<evidence type="ECO:0000256" key="4">
    <source>
        <dbReference type="ARBA" id="ARBA00022793"/>
    </source>
</evidence>
<evidence type="ECO:0000256" key="8">
    <source>
        <dbReference type="HAMAP-Rule" id="MF_00134"/>
    </source>
</evidence>
<keyword evidence="4 8" id="KW-0210">Decarboxylase</keyword>
<organism evidence="10 11">
    <name type="scientific">Acidobacterium capsulatum (strain ATCC 51196 / DSM 11244 / BCRC 80197 / JCM 7670 / NBRC 15755 / NCIMB 13165 / 161)</name>
    <dbReference type="NCBI Taxonomy" id="240015"/>
    <lineage>
        <taxon>Bacteria</taxon>
        <taxon>Pseudomonadati</taxon>
        <taxon>Acidobacteriota</taxon>
        <taxon>Terriglobia</taxon>
        <taxon>Terriglobales</taxon>
        <taxon>Acidobacteriaceae</taxon>
        <taxon>Acidobacterium</taxon>
    </lineage>
</organism>
<evidence type="ECO:0000313" key="10">
    <source>
        <dbReference type="EMBL" id="ACO32643.1"/>
    </source>
</evidence>
<dbReference type="EMBL" id="CP001472">
    <property type="protein sequence ID" value="ACO32643.1"/>
    <property type="molecule type" value="Genomic_DNA"/>
</dbReference>
<dbReference type="GO" id="GO:0004640">
    <property type="term" value="F:phosphoribosylanthranilate isomerase activity"/>
    <property type="evidence" value="ECO:0007669"/>
    <property type="project" value="TreeGrafter"/>
</dbReference>
<dbReference type="FunCoup" id="C1F7P0">
    <property type="interactions" value="348"/>
</dbReference>
<dbReference type="KEGG" id="aca:ACP_1772"/>
<dbReference type="Proteomes" id="UP000002207">
    <property type="component" value="Chromosome"/>
</dbReference>
<keyword evidence="11" id="KW-1185">Reference proteome</keyword>
<comment type="catalytic activity">
    <reaction evidence="1 8">
        <text>1-(2-carboxyphenylamino)-1-deoxy-D-ribulose 5-phosphate + H(+) = (1S,2R)-1-C-(indol-3-yl)glycerol 3-phosphate + CO2 + H2O</text>
        <dbReference type="Rhea" id="RHEA:23476"/>
        <dbReference type="ChEBI" id="CHEBI:15377"/>
        <dbReference type="ChEBI" id="CHEBI:15378"/>
        <dbReference type="ChEBI" id="CHEBI:16526"/>
        <dbReference type="ChEBI" id="CHEBI:58613"/>
        <dbReference type="ChEBI" id="CHEBI:58866"/>
        <dbReference type="EC" id="4.1.1.48"/>
    </reaction>
</comment>
<keyword evidence="6 8" id="KW-0057">Aromatic amino acid biosynthesis</keyword>
<dbReference type="HAMAP" id="MF_00134_B">
    <property type="entry name" value="IGPS_B"/>
    <property type="match status" value="1"/>
</dbReference>
<proteinExistence type="inferred from homology"/>
<dbReference type="UniPathway" id="UPA00035">
    <property type="reaction ID" value="UER00043"/>
</dbReference>
<dbReference type="InterPro" id="IPR013785">
    <property type="entry name" value="Aldolase_TIM"/>
</dbReference>
<accession>C1F7P0</accession>
<evidence type="ECO:0000256" key="1">
    <source>
        <dbReference type="ARBA" id="ARBA00001633"/>
    </source>
</evidence>
<keyword evidence="5 8" id="KW-0822">Tryptophan biosynthesis</keyword>
<comment type="pathway">
    <text evidence="2 8">Amino-acid biosynthesis; L-tryptophan biosynthesis; L-tryptophan from chorismate: step 4/5.</text>
</comment>
<dbReference type="InterPro" id="IPR045186">
    <property type="entry name" value="Indole-3-glycerol_P_synth"/>
</dbReference>